<dbReference type="EMBL" id="MQUQ01000044">
    <property type="protein sequence ID" value="OLZ42917.1"/>
    <property type="molecule type" value="Genomic_DNA"/>
</dbReference>
<dbReference type="Pfam" id="PF18165">
    <property type="entry name" value="pP_pnuc_1"/>
    <property type="match status" value="1"/>
</dbReference>
<gene>
    <name evidence="3" type="ORF">BS329_41055</name>
</gene>
<dbReference type="InterPro" id="IPR040556">
    <property type="entry name" value="pP_pnuc_1"/>
</dbReference>
<dbReference type="AlphaFoldDB" id="A0A1R0KDJ5"/>
<feature type="domain" description="Predicted pPIWI-associating nuclease" evidence="2">
    <location>
        <begin position="164"/>
        <end position="294"/>
    </location>
</feature>
<dbReference type="RefSeq" id="WP_076169021.1">
    <property type="nucleotide sequence ID" value="NZ_JBEZVB010000088.1"/>
</dbReference>
<keyword evidence="1" id="KW-0175">Coiled coil</keyword>
<evidence type="ECO:0000313" key="4">
    <source>
        <dbReference type="Proteomes" id="UP000187486"/>
    </source>
</evidence>
<dbReference type="Proteomes" id="UP000187486">
    <property type="component" value="Unassembled WGS sequence"/>
</dbReference>
<keyword evidence="4" id="KW-1185">Reference proteome</keyword>
<evidence type="ECO:0000259" key="2">
    <source>
        <dbReference type="Pfam" id="PF18165"/>
    </source>
</evidence>
<evidence type="ECO:0000256" key="1">
    <source>
        <dbReference type="SAM" id="Coils"/>
    </source>
</evidence>
<organism evidence="3 4">
    <name type="scientific">Amycolatopsis coloradensis</name>
    <dbReference type="NCBI Taxonomy" id="76021"/>
    <lineage>
        <taxon>Bacteria</taxon>
        <taxon>Bacillati</taxon>
        <taxon>Actinomycetota</taxon>
        <taxon>Actinomycetes</taxon>
        <taxon>Pseudonocardiales</taxon>
        <taxon>Pseudonocardiaceae</taxon>
        <taxon>Amycolatopsis</taxon>
    </lineage>
</organism>
<comment type="caution">
    <text evidence="3">The sequence shown here is derived from an EMBL/GenBank/DDBJ whole genome shotgun (WGS) entry which is preliminary data.</text>
</comment>
<evidence type="ECO:0000313" key="3">
    <source>
        <dbReference type="EMBL" id="OLZ42917.1"/>
    </source>
</evidence>
<sequence length="305" mass="33673">MVRKLTPSQFRAAVQKAERDQKRAIDNYNREARKYNAGVKNALNDYNREVRTYNSKARAHNRQVENQRQRINQEVARLNARPASATFTTVRASTATLVQTYSTVESNLASHSVSPAAQRFVDLASDETANSVYLVNALDGDGARDEDPTEDELRAPSMATELAAFGQDLASRWTGALYALSPHNPDAARHFCTSAREVIIAILDGSASDVDVKREEPGCEMTDRGAPTRRAKISYLLRRHGVTNDGITRLVDEDVANVLSLFRTFNDGTHGHAGRFTITELSAIRNRVESAIGFMHQLVTAPVAS</sequence>
<name>A0A1R0KDJ5_9PSEU</name>
<accession>A0A1R0KDJ5</accession>
<reference evidence="3 4" key="1">
    <citation type="submission" date="2016-01" db="EMBL/GenBank/DDBJ databases">
        <title>Amycolatopsis coloradensis genome sequencing and assembly.</title>
        <authorList>
            <person name="Mayilraj S."/>
        </authorList>
    </citation>
    <scope>NUCLEOTIDE SEQUENCE [LARGE SCALE GENOMIC DNA]</scope>
    <source>
        <strain evidence="3 4">DSM 44225</strain>
    </source>
</reference>
<feature type="coiled-coil region" evidence="1">
    <location>
        <begin position="14"/>
        <end position="81"/>
    </location>
</feature>
<dbReference type="OrthoDB" id="1493084at2"/>
<protein>
    <recommendedName>
        <fullName evidence="2">Predicted pPIWI-associating nuclease domain-containing protein</fullName>
    </recommendedName>
</protein>
<proteinExistence type="predicted"/>